<reference evidence="1" key="1">
    <citation type="submission" date="2020-05" db="EMBL/GenBank/DDBJ databases">
        <title>Large-scale comparative analyses of tick genomes elucidate their genetic diversity and vector capacities.</title>
        <authorList>
            <person name="Jia N."/>
            <person name="Wang J."/>
            <person name="Shi W."/>
            <person name="Du L."/>
            <person name="Sun Y."/>
            <person name="Zhan W."/>
            <person name="Jiang J."/>
            <person name="Wang Q."/>
            <person name="Zhang B."/>
            <person name="Ji P."/>
            <person name="Sakyi L.B."/>
            <person name="Cui X."/>
            <person name="Yuan T."/>
            <person name="Jiang B."/>
            <person name="Yang W."/>
            <person name="Lam T.T.-Y."/>
            <person name="Chang Q."/>
            <person name="Ding S."/>
            <person name="Wang X."/>
            <person name="Zhu J."/>
            <person name="Ruan X."/>
            <person name="Zhao L."/>
            <person name="Wei J."/>
            <person name="Que T."/>
            <person name="Du C."/>
            <person name="Cheng J."/>
            <person name="Dai P."/>
            <person name="Han X."/>
            <person name="Huang E."/>
            <person name="Gao Y."/>
            <person name="Liu J."/>
            <person name="Shao H."/>
            <person name="Ye R."/>
            <person name="Li L."/>
            <person name="Wei W."/>
            <person name="Wang X."/>
            <person name="Wang C."/>
            <person name="Yang T."/>
            <person name="Huo Q."/>
            <person name="Li W."/>
            <person name="Guo W."/>
            <person name="Chen H."/>
            <person name="Zhou L."/>
            <person name="Ni X."/>
            <person name="Tian J."/>
            <person name="Zhou Y."/>
            <person name="Sheng Y."/>
            <person name="Liu T."/>
            <person name="Pan Y."/>
            <person name="Xia L."/>
            <person name="Li J."/>
            <person name="Zhao F."/>
            <person name="Cao W."/>
        </authorList>
    </citation>
    <scope>NUCLEOTIDE SEQUENCE</scope>
    <source>
        <strain evidence="1">Hyas-2018</strain>
    </source>
</reference>
<proteinExistence type="predicted"/>
<keyword evidence="2" id="KW-1185">Reference proteome</keyword>
<protein>
    <submittedName>
        <fullName evidence="1">Uncharacterized protein</fullName>
    </submittedName>
</protein>
<dbReference type="EMBL" id="CM023483">
    <property type="protein sequence ID" value="KAH6935857.1"/>
    <property type="molecule type" value="Genomic_DNA"/>
</dbReference>
<name>A0ACB7SRU4_HYAAI</name>
<gene>
    <name evidence="1" type="ORF">HPB50_010967</name>
</gene>
<sequence>MISNIVIVGASSDFNKEIEWARDTEWHESSTVGMALNHYLFPLQALVVSWLAWLSTIMNGKVAPDVQRFQLVPPDLDAAPFFLTNASAQVTPGSPLRSSVTSRIANYIRSPPVPSAFSGHESSTAGMALNHYLFPPQFRGFEDDADAWLDTINMLGSHRDCTDEEKWHVATSHLRDAAESWVECRTMSIRDFGRLSRVDNQTSTANATCKTHSTNGAPARSTNLIFADGHSDPQNLGGDCVLIIDIR</sequence>
<organism evidence="1 2">
    <name type="scientific">Hyalomma asiaticum</name>
    <name type="common">Tick</name>
    <dbReference type="NCBI Taxonomy" id="266040"/>
    <lineage>
        <taxon>Eukaryota</taxon>
        <taxon>Metazoa</taxon>
        <taxon>Ecdysozoa</taxon>
        <taxon>Arthropoda</taxon>
        <taxon>Chelicerata</taxon>
        <taxon>Arachnida</taxon>
        <taxon>Acari</taxon>
        <taxon>Parasitiformes</taxon>
        <taxon>Ixodida</taxon>
        <taxon>Ixodoidea</taxon>
        <taxon>Ixodidae</taxon>
        <taxon>Hyalomminae</taxon>
        <taxon>Hyalomma</taxon>
    </lineage>
</organism>
<evidence type="ECO:0000313" key="1">
    <source>
        <dbReference type="EMBL" id="KAH6935857.1"/>
    </source>
</evidence>
<accession>A0ACB7SRU4</accession>
<dbReference type="Proteomes" id="UP000821845">
    <property type="component" value="Chromosome 3"/>
</dbReference>
<evidence type="ECO:0000313" key="2">
    <source>
        <dbReference type="Proteomes" id="UP000821845"/>
    </source>
</evidence>
<comment type="caution">
    <text evidence="1">The sequence shown here is derived from an EMBL/GenBank/DDBJ whole genome shotgun (WGS) entry which is preliminary data.</text>
</comment>